<name>W2KSD3_PHYNI</name>
<gene>
    <name evidence="1" type="ORF">L917_12809</name>
</gene>
<dbReference type="Proteomes" id="UP000054423">
    <property type="component" value="Unassembled WGS sequence"/>
</dbReference>
<sequence length="37" mass="4665">MAYEDKMAFMTDKRCHWRYLEDEPRSKDKCECQEDEF</sequence>
<protein>
    <submittedName>
        <fullName evidence="1">Uncharacterized protein</fullName>
    </submittedName>
</protein>
<dbReference type="EMBL" id="KI680900">
    <property type="protein sequence ID" value="ETL88091.1"/>
    <property type="molecule type" value="Genomic_DNA"/>
</dbReference>
<proteinExistence type="predicted"/>
<accession>W2KSD3</accession>
<reference evidence="1" key="1">
    <citation type="submission" date="2013-11" db="EMBL/GenBank/DDBJ databases">
        <title>The Genome Sequence of Phytophthora parasitica CHvinca01.</title>
        <authorList>
            <consortium name="The Broad Institute Genomics Platform"/>
            <person name="Russ C."/>
            <person name="Tyler B."/>
            <person name="Panabieres F."/>
            <person name="Shan W."/>
            <person name="Tripathy S."/>
            <person name="Grunwald N."/>
            <person name="Machado M."/>
            <person name="Johnson C.S."/>
            <person name="Arredondo F."/>
            <person name="Hong C."/>
            <person name="Coffey M."/>
            <person name="Young S.K."/>
            <person name="Zeng Q."/>
            <person name="Gargeya S."/>
            <person name="Fitzgerald M."/>
            <person name="Abouelleil A."/>
            <person name="Alvarado L."/>
            <person name="Chapman S.B."/>
            <person name="Gainer-Dewar J."/>
            <person name="Goldberg J."/>
            <person name="Griggs A."/>
            <person name="Gujja S."/>
            <person name="Hansen M."/>
            <person name="Howarth C."/>
            <person name="Imamovic A."/>
            <person name="Ireland A."/>
            <person name="Larimer J."/>
            <person name="McCowan C."/>
            <person name="Murphy C."/>
            <person name="Pearson M."/>
            <person name="Poon T.W."/>
            <person name="Priest M."/>
            <person name="Roberts A."/>
            <person name="Saif S."/>
            <person name="Shea T."/>
            <person name="Sykes S."/>
            <person name="Wortman J."/>
            <person name="Nusbaum C."/>
            <person name="Birren B."/>
        </authorList>
    </citation>
    <scope>NUCLEOTIDE SEQUENCE [LARGE SCALE GENOMIC DNA]</scope>
    <source>
        <strain evidence="1">CHvinca01</strain>
    </source>
</reference>
<dbReference type="AlphaFoldDB" id="W2KSD3"/>
<organism evidence="1">
    <name type="scientific">Phytophthora nicotianae</name>
    <name type="common">Potato buckeye rot agent</name>
    <name type="synonym">Phytophthora parasitica</name>
    <dbReference type="NCBI Taxonomy" id="4792"/>
    <lineage>
        <taxon>Eukaryota</taxon>
        <taxon>Sar</taxon>
        <taxon>Stramenopiles</taxon>
        <taxon>Oomycota</taxon>
        <taxon>Peronosporomycetes</taxon>
        <taxon>Peronosporales</taxon>
        <taxon>Peronosporaceae</taxon>
        <taxon>Phytophthora</taxon>
    </lineage>
</organism>
<evidence type="ECO:0000313" key="1">
    <source>
        <dbReference type="EMBL" id="ETL88091.1"/>
    </source>
</evidence>